<comment type="subcellular location">
    <subcellularLocation>
        <location evidence="1">Cell membrane</location>
        <topology evidence="1">Multi-pass membrane protein</topology>
    </subcellularLocation>
    <subcellularLocation>
        <location evidence="7">Membrane</location>
        <topology evidence="7">Multi-pass membrane protein</topology>
    </subcellularLocation>
</comment>
<evidence type="ECO:0000256" key="3">
    <source>
        <dbReference type="ARBA" id="ARBA00022475"/>
    </source>
</evidence>
<proteinExistence type="inferred from homology"/>
<evidence type="ECO:0000256" key="6">
    <source>
        <dbReference type="ARBA" id="ARBA00023136"/>
    </source>
</evidence>
<organism evidence="10 11">
    <name type="scientific">Fodinicurvata halophila</name>
    <dbReference type="NCBI Taxonomy" id="1419723"/>
    <lineage>
        <taxon>Bacteria</taxon>
        <taxon>Pseudomonadati</taxon>
        <taxon>Pseudomonadota</taxon>
        <taxon>Alphaproteobacteria</taxon>
        <taxon>Rhodospirillales</taxon>
        <taxon>Rhodovibrionaceae</taxon>
        <taxon>Fodinicurvata</taxon>
    </lineage>
</organism>
<keyword evidence="5 8" id="KW-1133">Transmembrane helix</keyword>
<dbReference type="RefSeq" id="WP_382421813.1">
    <property type="nucleotide sequence ID" value="NZ_JBHSCW010000003.1"/>
</dbReference>
<feature type="transmembrane region" description="Helical" evidence="8">
    <location>
        <begin position="334"/>
        <end position="352"/>
    </location>
</feature>
<keyword evidence="3" id="KW-1003">Cell membrane</keyword>
<keyword evidence="11" id="KW-1185">Reference proteome</keyword>
<feature type="transmembrane region" description="Helical" evidence="8">
    <location>
        <begin position="470"/>
        <end position="488"/>
    </location>
</feature>
<evidence type="ECO:0000256" key="1">
    <source>
        <dbReference type="ARBA" id="ARBA00004651"/>
    </source>
</evidence>
<feature type="transmembrane region" description="Helical" evidence="8">
    <location>
        <begin position="162"/>
        <end position="183"/>
    </location>
</feature>
<comment type="similarity">
    <text evidence="2">Belongs to the CPA3 antiporters (TC 2.A.63) subunit D family.</text>
</comment>
<feature type="transmembrane region" description="Helical" evidence="8">
    <location>
        <begin position="108"/>
        <end position="125"/>
    </location>
</feature>
<feature type="transmembrane region" description="Helical" evidence="8">
    <location>
        <begin position="372"/>
        <end position="389"/>
    </location>
</feature>
<gene>
    <name evidence="10" type="ORF">ACFOW6_08010</name>
</gene>
<feature type="transmembrane region" description="Helical" evidence="8">
    <location>
        <begin position="203"/>
        <end position="223"/>
    </location>
</feature>
<feature type="transmembrane region" description="Helical" evidence="8">
    <location>
        <begin position="303"/>
        <end position="322"/>
    </location>
</feature>
<evidence type="ECO:0000256" key="4">
    <source>
        <dbReference type="ARBA" id="ARBA00022692"/>
    </source>
</evidence>
<dbReference type="Pfam" id="PF00361">
    <property type="entry name" value="Proton_antipo_M"/>
    <property type="match status" value="1"/>
</dbReference>
<dbReference type="PANTHER" id="PTHR42703">
    <property type="entry name" value="NADH DEHYDROGENASE"/>
    <property type="match status" value="1"/>
</dbReference>
<dbReference type="EMBL" id="JBHSCW010000003">
    <property type="protein sequence ID" value="MFC4351482.1"/>
    <property type="molecule type" value="Genomic_DNA"/>
</dbReference>
<name>A0ABV8UJX0_9PROT</name>
<feature type="transmembrane region" description="Helical" evidence="8">
    <location>
        <begin position="131"/>
        <end position="150"/>
    </location>
</feature>
<keyword evidence="4 7" id="KW-0812">Transmembrane</keyword>
<evidence type="ECO:0000256" key="2">
    <source>
        <dbReference type="ARBA" id="ARBA00005346"/>
    </source>
</evidence>
<evidence type="ECO:0000256" key="8">
    <source>
        <dbReference type="SAM" id="Phobius"/>
    </source>
</evidence>
<feature type="transmembrane region" description="Helical" evidence="8">
    <location>
        <begin position="235"/>
        <end position="258"/>
    </location>
</feature>
<keyword evidence="6 8" id="KW-0472">Membrane</keyword>
<evidence type="ECO:0000313" key="11">
    <source>
        <dbReference type="Proteomes" id="UP001595799"/>
    </source>
</evidence>
<dbReference type="InterPro" id="IPR050586">
    <property type="entry name" value="CPA3_Na-H_Antiporter_D"/>
</dbReference>
<sequence length="540" mass="56957">MTHWTILPVVLPALTAALIVLLARQDLVLQRFLSLLSVLAVTAVSIGLLVYAAGHGPYSYELGNWPAPFGIVLVLDRLSAVMVLITMLLAFAVLLYSLDGWDRRGWHFHALFQFQLMGINGAFLTGDLFNLFVFFEVLLIASYGLMLHGAGASRLKAGMQYIVVNLTGSSLFLVAVGLIYGITGTLNMADLALKVGEVESGDLALLQVGAVLLLIVFAIKAALVPLHFWLPGTYAAAAAPVAALFAIMTKVGGYSILRVYTLIFGGNAGDSAWIAQDWIMPAALVSLVVGMLGIMAGRTLRDLICFSVVWSMGTLMVAFALFNEPSISAGLYYMVHSTFVTGALFLIAELVISSRSDGRDTLAFGLPLRNEAMLSGLFFLAAIGMAGLPPLSGFVGKLLILEGATGTPYVAWIWAVILTTSLFTIVGFARAGSMLFWKSQAAGAAQGAKDSPPPTTETGSKLAHASSNGLGIAATTYLLALIALLTAFSGPVSRYFDVTASQLLDGGAYIEAVLGAEALTGTSASGETTMMEEGSKEDVQ</sequence>
<evidence type="ECO:0000256" key="7">
    <source>
        <dbReference type="RuleBase" id="RU000320"/>
    </source>
</evidence>
<feature type="transmembrane region" description="Helical" evidence="8">
    <location>
        <begin position="409"/>
        <end position="429"/>
    </location>
</feature>
<dbReference type="InterPro" id="IPR001750">
    <property type="entry name" value="ND/Mrp_TM"/>
</dbReference>
<dbReference type="PRINTS" id="PR01437">
    <property type="entry name" value="NUOXDRDTASE4"/>
</dbReference>
<comment type="caution">
    <text evidence="10">The sequence shown here is derived from an EMBL/GenBank/DDBJ whole genome shotgun (WGS) entry which is preliminary data.</text>
</comment>
<accession>A0ABV8UJX0</accession>
<feature type="domain" description="NADH:quinone oxidoreductase/Mrp antiporter transmembrane" evidence="9">
    <location>
        <begin position="126"/>
        <end position="424"/>
    </location>
</feature>
<dbReference type="NCBIfam" id="NF009309">
    <property type="entry name" value="PRK12666.1"/>
    <property type="match status" value="1"/>
</dbReference>
<reference evidence="11" key="1">
    <citation type="journal article" date="2019" name="Int. J. Syst. Evol. Microbiol.">
        <title>The Global Catalogue of Microorganisms (GCM) 10K type strain sequencing project: providing services to taxonomists for standard genome sequencing and annotation.</title>
        <authorList>
            <consortium name="The Broad Institute Genomics Platform"/>
            <consortium name="The Broad Institute Genome Sequencing Center for Infectious Disease"/>
            <person name="Wu L."/>
            <person name="Ma J."/>
        </authorList>
    </citation>
    <scope>NUCLEOTIDE SEQUENCE [LARGE SCALE GENOMIC DNA]</scope>
    <source>
        <strain evidence="11">CECT 8472</strain>
    </source>
</reference>
<evidence type="ECO:0000313" key="10">
    <source>
        <dbReference type="EMBL" id="MFC4351482.1"/>
    </source>
</evidence>
<evidence type="ECO:0000259" key="9">
    <source>
        <dbReference type="Pfam" id="PF00361"/>
    </source>
</evidence>
<dbReference type="Proteomes" id="UP001595799">
    <property type="component" value="Unassembled WGS sequence"/>
</dbReference>
<feature type="transmembrane region" description="Helical" evidence="8">
    <location>
        <begin position="278"/>
        <end position="296"/>
    </location>
</feature>
<feature type="transmembrane region" description="Helical" evidence="8">
    <location>
        <begin position="74"/>
        <end position="96"/>
    </location>
</feature>
<dbReference type="PANTHER" id="PTHR42703:SF1">
    <property type="entry name" value="NA(+)_H(+) ANTIPORTER SUBUNIT D1"/>
    <property type="match status" value="1"/>
</dbReference>
<evidence type="ECO:0000256" key="5">
    <source>
        <dbReference type="ARBA" id="ARBA00022989"/>
    </source>
</evidence>
<feature type="transmembrane region" description="Helical" evidence="8">
    <location>
        <begin position="35"/>
        <end position="54"/>
    </location>
</feature>
<protein>
    <submittedName>
        <fullName evidence="10">Monovalent cation/H+ antiporter subunit D</fullName>
    </submittedName>
</protein>
<feature type="transmembrane region" description="Helical" evidence="8">
    <location>
        <begin position="6"/>
        <end position="23"/>
    </location>
</feature>
<dbReference type="InterPro" id="IPR003918">
    <property type="entry name" value="NADH_UbQ_OxRdtase"/>
</dbReference>